<protein>
    <submittedName>
        <fullName evidence="1">Uncharacterized protein</fullName>
    </submittedName>
</protein>
<dbReference type="AlphaFoldDB" id="A0A8X6G390"/>
<accession>A0A8X6G390</accession>
<reference evidence="1" key="1">
    <citation type="submission" date="2020-07" db="EMBL/GenBank/DDBJ databases">
        <title>Multicomponent nature underlies the extraordinary mechanical properties of spider dragline silk.</title>
        <authorList>
            <person name="Kono N."/>
            <person name="Nakamura H."/>
            <person name="Mori M."/>
            <person name="Yoshida Y."/>
            <person name="Ohtoshi R."/>
            <person name="Malay A.D."/>
            <person name="Moran D.A.P."/>
            <person name="Tomita M."/>
            <person name="Numata K."/>
            <person name="Arakawa K."/>
        </authorList>
    </citation>
    <scope>NUCLEOTIDE SEQUENCE</scope>
</reference>
<proteinExistence type="predicted"/>
<evidence type="ECO:0000313" key="2">
    <source>
        <dbReference type="Proteomes" id="UP000887116"/>
    </source>
</evidence>
<evidence type="ECO:0000313" key="1">
    <source>
        <dbReference type="EMBL" id="GFQ95006.1"/>
    </source>
</evidence>
<dbReference type="Proteomes" id="UP000887116">
    <property type="component" value="Unassembled WGS sequence"/>
</dbReference>
<organism evidence="1 2">
    <name type="scientific">Trichonephila clavata</name>
    <name type="common">Joro spider</name>
    <name type="synonym">Nephila clavata</name>
    <dbReference type="NCBI Taxonomy" id="2740835"/>
    <lineage>
        <taxon>Eukaryota</taxon>
        <taxon>Metazoa</taxon>
        <taxon>Ecdysozoa</taxon>
        <taxon>Arthropoda</taxon>
        <taxon>Chelicerata</taxon>
        <taxon>Arachnida</taxon>
        <taxon>Araneae</taxon>
        <taxon>Araneomorphae</taxon>
        <taxon>Entelegynae</taxon>
        <taxon>Araneoidea</taxon>
        <taxon>Nephilidae</taxon>
        <taxon>Trichonephila</taxon>
    </lineage>
</organism>
<dbReference type="EMBL" id="BMAO01034240">
    <property type="protein sequence ID" value="GFQ95006.1"/>
    <property type="molecule type" value="Genomic_DNA"/>
</dbReference>
<keyword evidence="2" id="KW-1185">Reference proteome</keyword>
<comment type="caution">
    <text evidence="1">The sequence shown here is derived from an EMBL/GenBank/DDBJ whole genome shotgun (WGS) entry which is preliminary data.</text>
</comment>
<gene>
    <name evidence="1" type="ORF">TNCT_424581</name>
</gene>
<sequence length="101" mass="10663">MIFILSWTALPSFPLGPKGLPGAQDLFALMGISGGTLSAHPQPEEQTDDPLSLYAVFIALKRSSSLLASKSSLSCLTIVLPSDMAPNQAMALSLMVPLWCS</sequence>
<name>A0A8X6G390_TRICU</name>